<evidence type="ECO:0000313" key="1">
    <source>
        <dbReference type="EMBL" id="QGZ39337.1"/>
    </source>
</evidence>
<gene>
    <name evidence="1" type="ORF">GO485_09950</name>
    <name evidence="2" type="ORF">IP92_02414</name>
</gene>
<reference evidence="2 3" key="1">
    <citation type="journal article" date="2015" name="Stand. Genomic Sci.">
        <title>Genomic Encyclopedia of Bacterial and Archaeal Type Strains, Phase III: the genomes of soil and plant-associated and newly described type strains.</title>
        <authorList>
            <person name="Whitman W.B."/>
            <person name="Woyke T."/>
            <person name="Klenk H.P."/>
            <person name="Zhou Y."/>
            <person name="Lilburn T.G."/>
            <person name="Beck B.J."/>
            <person name="De Vos P."/>
            <person name="Vandamme P."/>
            <person name="Eisen J.A."/>
            <person name="Garrity G."/>
            <person name="Hugenholtz P."/>
            <person name="Kyrpides N.C."/>
        </authorList>
    </citation>
    <scope>NUCLEOTIDE SEQUENCE [LARGE SCALE GENOMIC DNA]</scope>
    <source>
        <strain evidence="2 3">CGMCC 1.10685</strain>
    </source>
</reference>
<reference evidence="2" key="2">
    <citation type="submission" date="2019-07" db="EMBL/GenBank/DDBJ databases">
        <authorList>
            <person name="Whitman W."/>
            <person name="Huntemann M."/>
            <person name="Clum A."/>
            <person name="Pillay M."/>
            <person name="Palaniappan K."/>
            <person name="Varghese N."/>
            <person name="Mikhailova N."/>
            <person name="Stamatis D."/>
            <person name="Reddy T."/>
            <person name="Daum C."/>
            <person name="Shapiro N."/>
            <person name="Ivanova N."/>
            <person name="Kyrpides N."/>
            <person name="Woyke T."/>
        </authorList>
    </citation>
    <scope>NUCLEOTIDE SEQUENCE</scope>
    <source>
        <strain evidence="2">CGMCC 1.10685</strain>
    </source>
</reference>
<accession>A0A562PSD5</accession>
<reference evidence="1 4" key="3">
    <citation type="submission" date="2019-12" db="EMBL/GenBank/DDBJ databases">
        <title>Draft Genome Sequences of Six Type Strains of the Genus Massilia.</title>
        <authorList>
            <person name="Miess H."/>
            <person name="Frediansyah A."/>
            <person name="Goeker M."/>
            <person name="Gross H."/>
        </authorList>
    </citation>
    <scope>NUCLEOTIDE SEQUENCE [LARGE SCALE GENOMIC DNA]</scope>
    <source>
        <strain evidence="1 4">DSM 26639</strain>
    </source>
</reference>
<keyword evidence="2" id="KW-0378">Hydrolase</keyword>
<name>A0A562PSD5_9BURK</name>
<dbReference type="GO" id="GO:0003677">
    <property type="term" value="F:DNA binding"/>
    <property type="evidence" value="ECO:0007669"/>
    <property type="project" value="InterPro"/>
</dbReference>
<organism evidence="2 3">
    <name type="scientific">Pseudoduganella flava</name>
    <dbReference type="NCBI Taxonomy" id="871742"/>
    <lineage>
        <taxon>Bacteria</taxon>
        <taxon>Pseudomonadati</taxon>
        <taxon>Pseudomonadota</taxon>
        <taxon>Betaproteobacteria</taxon>
        <taxon>Burkholderiales</taxon>
        <taxon>Oxalobacteraceae</taxon>
        <taxon>Telluria group</taxon>
        <taxon>Pseudoduganella</taxon>
    </lineage>
</organism>
<keyword evidence="2" id="KW-0540">Nuclease</keyword>
<evidence type="ECO:0000313" key="4">
    <source>
        <dbReference type="Proteomes" id="UP000437862"/>
    </source>
</evidence>
<evidence type="ECO:0000313" key="3">
    <source>
        <dbReference type="Proteomes" id="UP000315112"/>
    </source>
</evidence>
<dbReference type="REBASE" id="368068">
    <property type="entry name" value="Mfl26639ORF9945P"/>
</dbReference>
<dbReference type="EMBL" id="VLKW01000004">
    <property type="protein sequence ID" value="TWI47355.1"/>
    <property type="molecule type" value="Genomic_DNA"/>
</dbReference>
<dbReference type="EMBL" id="CP046904">
    <property type="protein sequence ID" value="QGZ39337.1"/>
    <property type="molecule type" value="Genomic_DNA"/>
</dbReference>
<dbReference type="Proteomes" id="UP000437862">
    <property type="component" value="Chromosome"/>
</dbReference>
<keyword evidence="4" id="KW-1185">Reference proteome</keyword>
<sequence length="313" mass="35318">MAARGGINRGKVFTDAEIKEDCRESTRLFRLRRMKEPLGDYLAEFTGAQTAAEYVIDRLPTLLATPTDRFELATIVRNSAFNTALRYLMAPPISEDDLDTVMCRSVNGTAIRKDQQFAEELVELIRQTIDPKRFPWIAAGTVPTAEELDFAKRATTVIATCQRVLTKRRGDERGELEGAIVRLLDALGFTRVPTPRTPIMHAEDLPKAGEYMVAATLGHDNGDCIIGLYDRRRLALECKSSNSEINSRKRLNKEVIKDAENWNLQFGAQVLTAAALRGVYKPEYVQDAQRTPIMIIWEHRLEDLKDFINSTKS</sequence>
<dbReference type="GO" id="GO:0009036">
    <property type="term" value="F:type II site-specific deoxyribonuclease activity"/>
    <property type="evidence" value="ECO:0007669"/>
    <property type="project" value="InterPro"/>
</dbReference>
<dbReference type="Pfam" id="PF09572">
    <property type="entry name" value="RE_XamI"/>
    <property type="match status" value="1"/>
</dbReference>
<evidence type="ECO:0000313" key="2">
    <source>
        <dbReference type="EMBL" id="TWI47355.1"/>
    </source>
</evidence>
<dbReference type="AlphaFoldDB" id="A0A562PSD5"/>
<dbReference type="InterPro" id="IPR019072">
    <property type="entry name" value="Restrct_endonuc_II_XamI"/>
</dbReference>
<keyword evidence="2" id="KW-0255">Endonuclease</keyword>
<protein>
    <submittedName>
        <fullName evidence="1">XamI family restriction endonuclease</fullName>
    </submittedName>
    <submittedName>
        <fullName evidence="2">XamI restriction endonuclease</fullName>
    </submittedName>
</protein>
<dbReference type="Proteomes" id="UP000315112">
    <property type="component" value="Unassembled WGS sequence"/>
</dbReference>
<dbReference type="GO" id="GO:0009307">
    <property type="term" value="P:DNA restriction-modification system"/>
    <property type="evidence" value="ECO:0007669"/>
    <property type="project" value="InterPro"/>
</dbReference>
<proteinExistence type="predicted"/>